<keyword evidence="7" id="KW-0998">Cell outer membrane</keyword>
<evidence type="ECO:0000256" key="2">
    <source>
        <dbReference type="ARBA" id="ARBA00022448"/>
    </source>
</evidence>
<reference evidence="9 10" key="1">
    <citation type="submission" date="2019-04" db="EMBL/GenBank/DDBJ databases">
        <title>Reference strain of H23.</title>
        <authorList>
            <person name="Luo X."/>
        </authorList>
    </citation>
    <scope>NUCLEOTIDE SEQUENCE [LARGE SCALE GENOMIC DNA]</scope>
    <source>
        <strain evidence="9 10">H23</strain>
    </source>
</reference>
<evidence type="ECO:0000256" key="5">
    <source>
        <dbReference type="ARBA" id="ARBA00023077"/>
    </source>
</evidence>
<evidence type="ECO:0000259" key="8">
    <source>
        <dbReference type="Pfam" id="PF00593"/>
    </source>
</evidence>
<dbReference type="InterPro" id="IPR039426">
    <property type="entry name" value="TonB-dep_rcpt-like"/>
</dbReference>
<evidence type="ECO:0000256" key="6">
    <source>
        <dbReference type="ARBA" id="ARBA00023136"/>
    </source>
</evidence>
<keyword evidence="6" id="KW-0472">Membrane</keyword>
<organism evidence="9 10">
    <name type="scientific">Luteimonas gilva</name>
    <dbReference type="NCBI Taxonomy" id="2572684"/>
    <lineage>
        <taxon>Bacteria</taxon>
        <taxon>Pseudomonadati</taxon>
        <taxon>Pseudomonadota</taxon>
        <taxon>Gammaproteobacteria</taxon>
        <taxon>Lysobacterales</taxon>
        <taxon>Lysobacteraceae</taxon>
        <taxon>Luteimonas</taxon>
    </lineage>
</organism>
<comment type="caution">
    <text evidence="9">The sequence shown here is derived from an EMBL/GenBank/DDBJ whole genome shotgun (WGS) entry which is preliminary data.</text>
</comment>
<evidence type="ECO:0000256" key="3">
    <source>
        <dbReference type="ARBA" id="ARBA00022452"/>
    </source>
</evidence>
<keyword evidence="4" id="KW-0812">Transmembrane</keyword>
<protein>
    <submittedName>
        <fullName evidence="9">TonB-dependent receptor</fullName>
    </submittedName>
</protein>
<dbReference type="SUPFAM" id="SSF56935">
    <property type="entry name" value="Porins"/>
    <property type="match status" value="1"/>
</dbReference>
<keyword evidence="5" id="KW-0798">TonB box</keyword>
<dbReference type="GO" id="GO:0015344">
    <property type="term" value="F:siderophore uptake transmembrane transporter activity"/>
    <property type="evidence" value="ECO:0007669"/>
    <property type="project" value="TreeGrafter"/>
</dbReference>
<proteinExistence type="predicted"/>
<gene>
    <name evidence="9" type="ORF">FCE95_12760</name>
</gene>
<dbReference type="Proteomes" id="UP000308707">
    <property type="component" value="Unassembled WGS sequence"/>
</dbReference>
<evidence type="ECO:0000313" key="9">
    <source>
        <dbReference type="EMBL" id="TKR30955.1"/>
    </source>
</evidence>
<dbReference type="OrthoDB" id="8732650at2"/>
<evidence type="ECO:0000256" key="1">
    <source>
        <dbReference type="ARBA" id="ARBA00004571"/>
    </source>
</evidence>
<dbReference type="PANTHER" id="PTHR32552">
    <property type="entry name" value="FERRICHROME IRON RECEPTOR-RELATED"/>
    <property type="match status" value="1"/>
</dbReference>
<dbReference type="Gene3D" id="2.40.170.20">
    <property type="entry name" value="TonB-dependent receptor, beta-barrel domain"/>
    <property type="match status" value="1"/>
</dbReference>
<name>A0A4U5JNV7_9GAMM</name>
<evidence type="ECO:0000256" key="7">
    <source>
        <dbReference type="ARBA" id="ARBA00023237"/>
    </source>
</evidence>
<sequence length="672" mass="73505">MSTAAPSTACAHTDCRPRLMPPSDFPALRRASRPELKACAALLGLLTAEARAQDNAIGGADDAFGSRIGQESIGLYSESLVRGFDLQQAGNYRIGDAYFVRAASPPDTLVASSQIRVGASALPLDFPAPSGIVQYSLLSGDRERTRVELGFQHLLDSNPRPYLRAFFARRSDDGRFSVAGGALGSPSARYIFGNEAKYRSAGIVPRMRWGERWQATGFHGVYMQRYQTDVGFAPAAGVRLPEPDRLRYLGQTWSRFDTRNTTSGLIVATDAEANAWDYAFSAIRSRVDRPRSDFNLFDSIDAEGRADASVVVARDRGIDSRALESVARRDWTRATHRNELVLLARARRSDYRSPRVSTFAVGPASIWGDVPSLPAPEDAEERQSRARVEQREAGLGWQFRHRNGFAANVGLRRVGIDETAFPADGASSARRSQAWLHNGAIVVPLSQRITAFAATTRGIEEAGIAPENASNRFEALPPILARQSEVGAKWQPAPALTLLGTVFRIRKPDPGFDANGVYRFMEDVEHRGIELSAAGELAEGLRVVAGASWMKLRLSGERVESGDIGERPVGRSSKLALASFDYAPPAWRGFSLDADATYYGPKPADDRNLRRTPGYTLLNVGARYRFSLGGKPAALRMRVYNATNKYAWIVGGSGIQSYEPERRVMLSLSLGE</sequence>
<feature type="domain" description="TonB-dependent receptor-like beta-barrel" evidence="8">
    <location>
        <begin position="218"/>
        <end position="641"/>
    </location>
</feature>
<dbReference type="InterPro" id="IPR036942">
    <property type="entry name" value="Beta-barrel_TonB_sf"/>
</dbReference>
<dbReference type="PANTHER" id="PTHR32552:SF82">
    <property type="entry name" value="FCUA PROTEIN"/>
    <property type="match status" value="1"/>
</dbReference>
<keyword evidence="10" id="KW-1185">Reference proteome</keyword>
<dbReference type="AlphaFoldDB" id="A0A4U5JNV7"/>
<keyword evidence="9" id="KW-0675">Receptor</keyword>
<dbReference type="EMBL" id="SZUA01000002">
    <property type="protein sequence ID" value="TKR30955.1"/>
    <property type="molecule type" value="Genomic_DNA"/>
</dbReference>
<dbReference type="Pfam" id="PF00593">
    <property type="entry name" value="TonB_dep_Rec_b-barrel"/>
    <property type="match status" value="1"/>
</dbReference>
<comment type="subcellular location">
    <subcellularLocation>
        <location evidence="1">Cell outer membrane</location>
        <topology evidence="1">Multi-pass membrane protein</topology>
    </subcellularLocation>
</comment>
<keyword evidence="2" id="KW-0813">Transport</keyword>
<keyword evidence="3" id="KW-1134">Transmembrane beta strand</keyword>
<accession>A0A4U5JNV7</accession>
<evidence type="ECO:0000313" key="10">
    <source>
        <dbReference type="Proteomes" id="UP000308707"/>
    </source>
</evidence>
<dbReference type="InterPro" id="IPR000531">
    <property type="entry name" value="Beta-barrel_TonB"/>
</dbReference>
<evidence type="ECO:0000256" key="4">
    <source>
        <dbReference type="ARBA" id="ARBA00022692"/>
    </source>
</evidence>
<dbReference type="GO" id="GO:0009279">
    <property type="term" value="C:cell outer membrane"/>
    <property type="evidence" value="ECO:0007669"/>
    <property type="project" value="UniProtKB-SubCell"/>
</dbReference>